<name>A0A9D1IVS9_9CLOT</name>
<accession>A0A9D1IVS9</accession>
<reference evidence="2" key="1">
    <citation type="submission" date="2020-10" db="EMBL/GenBank/DDBJ databases">
        <authorList>
            <person name="Gilroy R."/>
        </authorList>
    </citation>
    <scope>NUCLEOTIDE SEQUENCE</scope>
    <source>
        <strain evidence="2">CHK191-8634</strain>
    </source>
</reference>
<evidence type="ECO:0000313" key="2">
    <source>
        <dbReference type="EMBL" id="HIU43666.1"/>
    </source>
</evidence>
<gene>
    <name evidence="2" type="ORF">IAB67_05135</name>
</gene>
<dbReference type="AlphaFoldDB" id="A0A9D1IVS9"/>
<organism evidence="2 3">
    <name type="scientific">Candidatus Ventrousia excrementavium</name>
    <dbReference type="NCBI Taxonomy" id="2840961"/>
    <lineage>
        <taxon>Bacteria</taxon>
        <taxon>Bacillati</taxon>
        <taxon>Bacillota</taxon>
        <taxon>Clostridia</taxon>
        <taxon>Eubacteriales</taxon>
        <taxon>Clostridiaceae</taxon>
        <taxon>Clostridiaceae incertae sedis</taxon>
        <taxon>Candidatus Ventrousia</taxon>
    </lineage>
</organism>
<feature type="domain" description="DUF2344" evidence="1">
    <location>
        <begin position="3"/>
        <end position="172"/>
    </location>
</feature>
<dbReference type="Pfam" id="PF10105">
    <property type="entry name" value="DUF2344"/>
    <property type="match status" value="1"/>
</dbReference>
<protein>
    <submittedName>
        <fullName evidence="2">DUF2344 domain-containing protein</fullName>
    </submittedName>
</protein>
<proteinExistence type="predicted"/>
<evidence type="ECO:0000313" key="3">
    <source>
        <dbReference type="Proteomes" id="UP000824073"/>
    </source>
</evidence>
<reference evidence="2" key="2">
    <citation type="journal article" date="2021" name="PeerJ">
        <title>Extensive microbial diversity within the chicken gut microbiome revealed by metagenomics and culture.</title>
        <authorList>
            <person name="Gilroy R."/>
            <person name="Ravi A."/>
            <person name="Getino M."/>
            <person name="Pursley I."/>
            <person name="Horton D.L."/>
            <person name="Alikhan N.F."/>
            <person name="Baker D."/>
            <person name="Gharbi K."/>
            <person name="Hall N."/>
            <person name="Watson M."/>
            <person name="Adriaenssens E.M."/>
            <person name="Foster-Nyarko E."/>
            <person name="Jarju S."/>
            <person name="Secka A."/>
            <person name="Antonio M."/>
            <person name="Oren A."/>
            <person name="Chaudhuri R.R."/>
            <person name="La Ragione R."/>
            <person name="Hildebrand F."/>
            <person name="Pallen M.J."/>
        </authorList>
    </citation>
    <scope>NUCLEOTIDE SEQUENCE</scope>
    <source>
        <strain evidence="2">CHK191-8634</strain>
    </source>
</reference>
<dbReference type="Proteomes" id="UP000824073">
    <property type="component" value="Unassembled WGS sequence"/>
</dbReference>
<evidence type="ECO:0000259" key="1">
    <source>
        <dbReference type="Pfam" id="PF10105"/>
    </source>
</evidence>
<dbReference type="NCBIfam" id="TIGR03936">
    <property type="entry name" value="sam_1_link_chp"/>
    <property type="match status" value="1"/>
</dbReference>
<comment type="caution">
    <text evidence="2">The sequence shown here is derived from an EMBL/GenBank/DDBJ whole genome shotgun (WGS) entry which is preliminary data.</text>
</comment>
<dbReference type="EMBL" id="DVMR01000042">
    <property type="protein sequence ID" value="HIU43666.1"/>
    <property type="molecule type" value="Genomic_DNA"/>
</dbReference>
<sequence>MYKVRVLFQKDEPACYISHLDLMKALQRSLRRAALPVRYSEGFNPHIVLSILVPLSTGYRSRYELCDFDLTCDELPSNIQDRLNAALPSGLRVLRIGQAVRPVAQAVLSDFEIVWHGVRCADAVRDALGGALTVEKRSKRGSKQVDIRDYVRSAVVSDGDDGTVCRCVLKAGDDPLNPAYLTQALIEKGILAEDTPVTYTRCAILDENGKEFF</sequence>
<dbReference type="InterPro" id="IPR018768">
    <property type="entry name" value="DUF2344"/>
</dbReference>